<comment type="caution">
    <text evidence="2">The sequence shown here is derived from an EMBL/GenBank/DDBJ whole genome shotgun (WGS) entry which is preliminary data.</text>
</comment>
<dbReference type="OrthoDB" id="2877262at2"/>
<reference evidence="2 3" key="1">
    <citation type="submission" date="2019-07" db="EMBL/GenBank/DDBJ databases">
        <authorList>
            <person name="Kim J."/>
        </authorList>
    </citation>
    <scope>NUCLEOTIDE SEQUENCE [LARGE SCALE GENOMIC DNA]</scope>
    <source>
        <strain evidence="2 3">JC52</strain>
    </source>
</reference>
<protein>
    <submittedName>
        <fullName evidence="2">Uncharacterized protein</fullName>
    </submittedName>
</protein>
<dbReference type="Proteomes" id="UP000317036">
    <property type="component" value="Unassembled WGS sequence"/>
</dbReference>
<proteinExistence type="predicted"/>
<dbReference type="AlphaFoldDB" id="A0A559JHT1"/>
<evidence type="ECO:0000313" key="3">
    <source>
        <dbReference type="Proteomes" id="UP000317036"/>
    </source>
</evidence>
<keyword evidence="1" id="KW-0812">Transmembrane</keyword>
<dbReference type="RefSeq" id="WP_144854845.1">
    <property type="nucleotide sequence ID" value="NZ_VNJI01000080.1"/>
</dbReference>
<evidence type="ECO:0000313" key="2">
    <source>
        <dbReference type="EMBL" id="TVX99429.1"/>
    </source>
</evidence>
<sequence length="167" mass="18508">MIPIDGLDHISNNVNMFFQKIVGFMQDTGIVFMTLLALVGLLLFLISGKNPIVKRVGLMMSIVFGIFIFVFAYMPVLYYYYTGGGPAPANTQIEEVFDATHSGIIQMFKVLLIIGTPVAVTVMLLGLLIRGLGANNPMSKRRGFGMMLLSPIILLMLYLIPNILRFL</sequence>
<feature type="transmembrane region" description="Helical" evidence="1">
    <location>
        <begin position="144"/>
        <end position="164"/>
    </location>
</feature>
<feature type="transmembrane region" description="Helical" evidence="1">
    <location>
        <begin position="28"/>
        <end position="46"/>
    </location>
</feature>
<keyword evidence="1" id="KW-1133">Transmembrane helix</keyword>
<keyword evidence="1" id="KW-0472">Membrane</keyword>
<feature type="transmembrane region" description="Helical" evidence="1">
    <location>
        <begin position="110"/>
        <end position="132"/>
    </location>
</feature>
<accession>A0A559JHT1</accession>
<gene>
    <name evidence="2" type="ORF">FPZ49_33695</name>
</gene>
<keyword evidence="3" id="KW-1185">Reference proteome</keyword>
<dbReference type="EMBL" id="VNJI01000080">
    <property type="protein sequence ID" value="TVX99429.1"/>
    <property type="molecule type" value="Genomic_DNA"/>
</dbReference>
<evidence type="ECO:0000256" key="1">
    <source>
        <dbReference type="SAM" id="Phobius"/>
    </source>
</evidence>
<name>A0A559JHT1_9BACL</name>
<organism evidence="2 3">
    <name type="scientific">Paenibacillus cremeus</name>
    <dbReference type="NCBI Taxonomy" id="2163881"/>
    <lineage>
        <taxon>Bacteria</taxon>
        <taxon>Bacillati</taxon>
        <taxon>Bacillota</taxon>
        <taxon>Bacilli</taxon>
        <taxon>Bacillales</taxon>
        <taxon>Paenibacillaceae</taxon>
        <taxon>Paenibacillus</taxon>
    </lineage>
</organism>
<feature type="transmembrane region" description="Helical" evidence="1">
    <location>
        <begin position="58"/>
        <end position="81"/>
    </location>
</feature>